<evidence type="ECO:0000313" key="1">
    <source>
        <dbReference type="EMBL" id="KAI5648635.1"/>
    </source>
</evidence>
<gene>
    <name evidence="1" type="ORF">M9H77_34640</name>
</gene>
<reference evidence="2" key="1">
    <citation type="journal article" date="2023" name="Nat. Plants">
        <title>Single-cell RNA sequencing provides a high-resolution roadmap for understanding the multicellular compartmentation of specialized metabolism.</title>
        <authorList>
            <person name="Sun S."/>
            <person name="Shen X."/>
            <person name="Li Y."/>
            <person name="Li Y."/>
            <person name="Wang S."/>
            <person name="Li R."/>
            <person name="Zhang H."/>
            <person name="Shen G."/>
            <person name="Guo B."/>
            <person name="Wei J."/>
            <person name="Xu J."/>
            <person name="St-Pierre B."/>
            <person name="Chen S."/>
            <person name="Sun C."/>
        </authorList>
    </citation>
    <scope>NUCLEOTIDE SEQUENCE [LARGE SCALE GENOMIC DNA]</scope>
</reference>
<comment type="caution">
    <text evidence="1">The sequence shown here is derived from an EMBL/GenBank/DDBJ whole genome shotgun (WGS) entry which is preliminary data.</text>
</comment>
<evidence type="ECO:0000313" key="2">
    <source>
        <dbReference type="Proteomes" id="UP001060085"/>
    </source>
</evidence>
<keyword evidence="2" id="KW-1185">Reference proteome</keyword>
<proteinExistence type="predicted"/>
<accession>A0ACB9ZM02</accession>
<protein>
    <submittedName>
        <fullName evidence="1">Uncharacterized protein</fullName>
    </submittedName>
</protein>
<sequence length="1389" mass="154751">MRDVEVPKWLKGLPLAPEFRPTDTEFADPIAYISKIEKEASAFGICKVIPPLPKSSKKYVLHNLNKTLSKFPELGPGINVGSSITSEHGGEGSGGGDFRAVFTTRHQELGQSGKRVKGTVDGPSIGGQRQVWQSGEVYTLEQFEAKSKTFAKSQLSMVKEVSPLVIETMFWKAASEKPIYVEYANDVPGSGFGEPDGSFRYLHRQRRRRRKRGTFDRNNQESCGSKNHQVVDNNSAVDKHQEVTNPQEEASFTSTCSPTDFSTTISMEKCSNAANEMVGTAGWKLANSAWNLQVIARSPGSLTRFMPDDIPGVTSPMVYIGMLFSWFAWHVEDHELHSLNYLHMGSPKTWYAVPGDCAFTFEEVIREHAYGENVDHLDALSLLGEKTTLLSPEVVVASGIPCCRLIQNPGEFVVTFPRAYHVGFSHGFNCGEAANFATPKWLSVAKEAAVRRAAMKYLPMLSHQQLLYLLTMSFISRVPRSLLPGARSSRLRDRLKEERELSVKRAFIEDMLKENHLLTKLLEKNPCYHVVLWDLNLLSSSSKQSQLCVKNDTIATTSSEKNQSHNQPTEDLYTQMSLYMDGLDNFYADDADGLLSDYQVESGTLPCVACGILGFPFMAIVQPTDQAFRDLLAEDPDTIRQLGTSEVVDSRSVGLSSMVEELAADARNLNEKNLLHPPNQVSSYADLSQSTSSPEKDQHLGTIQSLSSQAVVPSANKPGKQWNLSLRHVRPRIFCLEHAIQTVDHLSSKGGANVLGLCHSDFQKIKAHAAIVAEEIGCPFTYNEIPLDNASQEDLFLIDHATDNQEKEESMQDWTSKFSISLRDCVNMRKDSQKVQDTLTLDGLSSDTISASNAWKWQSRRSRSTRNSNPPTVKKPSLSRPTKKVKESGAKGDAEMAKEEDKPIIQYYRKRYKSVSCHLKGVSKSSADTNKLPSEELATGCVDPSRKLGDEIENFLVRGEHAENSSSHSSRATTSRDKNQVAENLQTIPSSSEGVDSVAVTTETAQVIPAPGDCISNKPIEPTLCHSEKFYEIQVADKRTVKDYTSDPQITAKIDGSSRKQDVVQTDEPGVQCQNLANRDDVIKEASVSDNLCFGVHDPKETFLVHTGTTVVDGNGPTIGLSNCSTLDGKVQQEIQTISGDGQEISMSSNAPQTNKVQRLGDSPRQLHGVEESISSLENQELDGNISTPAQSQPDAKVRRKRKRELDMLNQDDEHGFGNFIRSPCEGLRPRAKRDDPGDLLNLRKAIEDEPEDGMVHNSSVTRNNKKEQQQRKKGGYHRCDIESCQMTFQTKTELAAHKRNRCHVEGCGKKFNSHKYAILHQRVHDDDRPLKCPWKGCKMSFKWAWARTEHLRVHTGERPYKCKVEGCGLTFRFVSDFSRHRRKTGHYV</sequence>
<dbReference type="EMBL" id="CM044708">
    <property type="protein sequence ID" value="KAI5648635.1"/>
    <property type="molecule type" value="Genomic_DNA"/>
</dbReference>
<name>A0ACB9ZM02_CATRO</name>
<organism evidence="1 2">
    <name type="scientific">Catharanthus roseus</name>
    <name type="common">Madagascar periwinkle</name>
    <name type="synonym">Vinca rosea</name>
    <dbReference type="NCBI Taxonomy" id="4058"/>
    <lineage>
        <taxon>Eukaryota</taxon>
        <taxon>Viridiplantae</taxon>
        <taxon>Streptophyta</taxon>
        <taxon>Embryophyta</taxon>
        <taxon>Tracheophyta</taxon>
        <taxon>Spermatophyta</taxon>
        <taxon>Magnoliopsida</taxon>
        <taxon>eudicotyledons</taxon>
        <taxon>Gunneridae</taxon>
        <taxon>Pentapetalae</taxon>
        <taxon>asterids</taxon>
        <taxon>lamiids</taxon>
        <taxon>Gentianales</taxon>
        <taxon>Apocynaceae</taxon>
        <taxon>Rauvolfioideae</taxon>
        <taxon>Vinceae</taxon>
        <taxon>Catharanthinae</taxon>
        <taxon>Catharanthus</taxon>
    </lineage>
</organism>
<dbReference type="Proteomes" id="UP001060085">
    <property type="component" value="Linkage Group LG08"/>
</dbReference>